<dbReference type="STRING" id="1122154.SAMN02746068_00398"/>
<dbReference type="AlphaFoldDB" id="A0A1K2H6H0"/>
<evidence type="ECO:0000313" key="1">
    <source>
        <dbReference type="EMBL" id="SFZ71446.1"/>
    </source>
</evidence>
<gene>
    <name evidence="1" type="ORF">SAMN02746068_00398</name>
</gene>
<dbReference type="RefSeq" id="WP_031366517.1">
    <property type="nucleotide sequence ID" value="NZ_FPKS01000002.1"/>
</dbReference>
<accession>A0A1K2H6H0</accession>
<dbReference type="Proteomes" id="UP000185655">
    <property type="component" value="Unassembled WGS sequence"/>
</dbReference>
<protein>
    <submittedName>
        <fullName evidence="1">Uncharacterized protein</fullName>
    </submittedName>
</protein>
<proteinExistence type="predicted"/>
<reference evidence="1 2" key="1">
    <citation type="submission" date="2016-11" db="EMBL/GenBank/DDBJ databases">
        <authorList>
            <person name="Jaros S."/>
            <person name="Januszkiewicz K."/>
            <person name="Wedrychowicz H."/>
        </authorList>
    </citation>
    <scope>NUCLEOTIDE SEQUENCE [LARGE SCALE GENOMIC DNA]</scope>
    <source>
        <strain evidence="1 2">DSM 22330</strain>
    </source>
</reference>
<dbReference type="OrthoDB" id="2242647at2"/>
<dbReference type="EMBL" id="FPKS01000002">
    <property type="protein sequence ID" value="SFZ71446.1"/>
    <property type="molecule type" value="Genomic_DNA"/>
</dbReference>
<name>A0A1K2H6H0_9LACT</name>
<sequence length="119" mass="14107">MYNYLKADLYLINMMLDHVKLLKNTVGQQIDIDYMIELEHIAYNIREISDETKRTFPELDWTCVSKFRDLITYEVYHFKPGDKIETVSDEMLLMADRLPQLRNTLSLEVENANTNAKEN</sequence>
<evidence type="ECO:0000313" key="2">
    <source>
        <dbReference type="Proteomes" id="UP000185655"/>
    </source>
</evidence>
<organism evidence="1 2">
    <name type="scientific">Pseudolactococcus chungangensis CAU 28 = DSM 22330</name>
    <dbReference type="NCBI Taxonomy" id="1122154"/>
    <lineage>
        <taxon>Bacteria</taxon>
        <taxon>Bacillati</taxon>
        <taxon>Bacillota</taxon>
        <taxon>Bacilli</taxon>
        <taxon>Lactobacillales</taxon>
        <taxon>Streptococcaceae</taxon>
        <taxon>Pseudolactococcus</taxon>
    </lineage>
</organism>